<dbReference type="PANTHER" id="PTHR43464:SF19">
    <property type="entry name" value="UBIQUINONE BIOSYNTHESIS O-METHYLTRANSFERASE, MITOCHONDRIAL"/>
    <property type="match status" value="1"/>
</dbReference>
<keyword evidence="4 5" id="KW-0949">S-adenosyl-L-methionine</keyword>
<organism evidence="6 7">
    <name type="scientific">Dyella soli</name>
    <dbReference type="NCBI Taxonomy" id="522319"/>
    <lineage>
        <taxon>Bacteria</taxon>
        <taxon>Pseudomonadati</taxon>
        <taxon>Pseudomonadota</taxon>
        <taxon>Gammaproteobacteria</taxon>
        <taxon>Lysobacterales</taxon>
        <taxon>Rhodanobacteraceae</taxon>
        <taxon>Dyella</taxon>
    </lineage>
</organism>
<dbReference type="UniPathway" id="UPA00232"/>
<dbReference type="EMBL" id="SJTG01000002">
    <property type="protein sequence ID" value="TCI10762.1"/>
    <property type="molecule type" value="Genomic_DNA"/>
</dbReference>
<dbReference type="AlphaFoldDB" id="A0A4R0YVX6"/>
<evidence type="ECO:0000256" key="2">
    <source>
        <dbReference type="ARBA" id="ARBA00022679"/>
    </source>
</evidence>
<dbReference type="RefSeq" id="WP_131409087.1">
    <property type="nucleotide sequence ID" value="NZ_SJTG01000002.1"/>
</dbReference>
<name>A0A4R0YVX6_9GAMM</name>
<comment type="catalytic activity">
    <reaction evidence="5">
        <text>a 3-(all-trans-polyprenyl)benzene-1,2-diol + S-adenosyl-L-methionine = a 2-methoxy-6-(all-trans-polyprenyl)phenol + S-adenosyl-L-homocysteine + H(+)</text>
        <dbReference type="Rhea" id="RHEA:31411"/>
        <dbReference type="Rhea" id="RHEA-COMP:9550"/>
        <dbReference type="Rhea" id="RHEA-COMP:9551"/>
        <dbReference type="ChEBI" id="CHEBI:15378"/>
        <dbReference type="ChEBI" id="CHEBI:57856"/>
        <dbReference type="ChEBI" id="CHEBI:59789"/>
        <dbReference type="ChEBI" id="CHEBI:62729"/>
        <dbReference type="ChEBI" id="CHEBI:62731"/>
        <dbReference type="EC" id="2.1.1.222"/>
    </reaction>
</comment>
<evidence type="ECO:0000313" key="7">
    <source>
        <dbReference type="Proteomes" id="UP000291822"/>
    </source>
</evidence>
<dbReference type="EC" id="2.1.1.222" evidence="5"/>
<feature type="binding site" evidence="5">
    <location>
        <position position="79"/>
    </location>
    <ligand>
        <name>S-adenosyl-L-methionine</name>
        <dbReference type="ChEBI" id="CHEBI:59789"/>
    </ligand>
</feature>
<dbReference type="Pfam" id="PF13489">
    <property type="entry name" value="Methyltransf_23"/>
    <property type="match status" value="1"/>
</dbReference>
<evidence type="ECO:0000256" key="4">
    <source>
        <dbReference type="ARBA" id="ARBA00022691"/>
    </source>
</evidence>
<dbReference type="PANTHER" id="PTHR43464">
    <property type="entry name" value="METHYLTRANSFERASE"/>
    <property type="match status" value="1"/>
</dbReference>
<dbReference type="GO" id="GO:0032259">
    <property type="term" value="P:methylation"/>
    <property type="evidence" value="ECO:0007669"/>
    <property type="project" value="UniProtKB-KW"/>
</dbReference>
<dbReference type="InterPro" id="IPR010233">
    <property type="entry name" value="UbiG_MeTrfase"/>
</dbReference>
<proteinExistence type="inferred from homology"/>
<comment type="caution">
    <text evidence="6">The sequence shown here is derived from an EMBL/GenBank/DDBJ whole genome shotgun (WGS) entry which is preliminary data.</text>
</comment>
<dbReference type="Gene3D" id="3.40.50.150">
    <property type="entry name" value="Vaccinia Virus protein VP39"/>
    <property type="match status" value="1"/>
</dbReference>
<dbReference type="GO" id="GO:0102208">
    <property type="term" value="F:2-polyprenyl-6-hydroxyphenol methylase activity"/>
    <property type="evidence" value="ECO:0007669"/>
    <property type="project" value="UniProtKB-EC"/>
</dbReference>
<dbReference type="HAMAP" id="MF_00472">
    <property type="entry name" value="UbiG"/>
    <property type="match status" value="1"/>
</dbReference>
<comment type="function">
    <text evidence="5">O-methyltransferase that catalyzes the 2 O-methylation steps in the ubiquinone biosynthetic pathway.</text>
</comment>
<dbReference type="GO" id="GO:0010420">
    <property type="term" value="F:polyprenyldihydroxybenzoate methyltransferase activity"/>
    <property type="evidence" value="ECO:0007669"/>
    <property type="project" value="InterPro"/>
</dbReference>
<comment type="similarity">
    <text evidence="5">Belongs to the methyltransferase superfamily. UbiG/COQ3 family.</text>
</comment>
<gene>
    <name evidence="5 6" type="primary">ubiG</name>
    <name evidence="6" type="ORF">EZM97_18095</name>
</gene>
<reference evidence="6 7" key="1">
    <citation type="submission" date="2019-02" db="EMBL/GenBank/DDBJ databases">
        <title>Dyella amyloliquefaciens sp. nov., isolated from forest soil.</title>
        <authorList>
            <person name="Gao Z.-H."/>
            <person name="Qiu L.-H."/>
        </authorList>
    </citation>
    <scope>NUCLEOTIDE SEQUENCE [LARGE SCALE GENOMIC DNA]</scope>
    <source>
        <strain evidence="6 7">KACC 12747</strain>
    </source>
</reference>
<evidence type="ECO:0000313" key="6">
    <source>
        <dbReference type="EMBL" id="TCI10762.1"/>
    </source>
</evidence>
<accession>A0A4R0YVX6</accession>
<dbReference type="EC" id="2.1.1.64" evidence="5"/>
<comment type="catalytic activity">
    <reaction evidence="5">
        <text>a 3-demethylubiquinol + S-adenosyl-L-methionine = a ubiquinol + S-adenosyl-L-homocysteine + H(+)</text>
        <dbReference type="Rhea" id="RHEA:44380"/>
        <dbReference type="Rhea" id="RHEA-COMP:9566"/>
        <dbReference type="Rhea" id="RHEA-COMP:10914"/>
        <dbReference type="ChEBI" id="CHEBI:15378"/>
        <dbReference type="ChEBI" id="CHEBI:17976"/>
        <dbReference type="ChEBI" id="CHEBI:57856"/>
        <dbReference type="ChEBI" id="CHEBI:59789"/>
        <dbReference type="ChEBI" id="CHEBI:84422"/>
        <dbReference type="EC" id="2.1.1.64"/>
    </reaction>
</comment>
<feature type="binding site" evidence="5">
    <location>
        <position position="58"/>
    </location>
    <ligand>
        <name>S-adenosyl-L-methionine</name>
        <dbReference type="ChEBI" id="CHEBI:59789"/>
    </ligand>
</feature>
<evidence type="ECO:0000256" key="3">
    <source>
        <dbReference type="ARBA" id="ARBA00022688"/>
    </source>
</evidence>
<evidence type="ECO:0000256" key="5">
    <source>
        <dbReference type="HAMAP-Rule" id="MF_00472"/>
    </source>
</evidence>
<dbReference type="CDD" id="cd02440">
    <property type="entry name" value="AdoMet_MTases"/>
    <property type="match status" value="1"/>
</dbReference>
<feature type="binding site" evidence="5">
    <location>
        <position position="128"/>
    </location>
    <ligand>
        <name>S-adenosyl-L-methionine</name>
        <dbReference type="ChEBI" id="CHEBI:59789"/>
    </ligand>
</feature>
<dbReference type="SUPFAM" id="SSF53335">
    <property type="entry name" value="S-adenosyl-L-methionine-dependent methyltransferases"/>
    <property type="match status" value="1"/>
</dbReference>
<dbReference type="Proteomes" id="UP000291822">
    <property type="component" value="Unassembled WGS sequence"/>
</dbReference>
<protein>
    <recommendedName>
        <fullName evidence="5">Ubiquinone biosynthesis O-methyltransferase</fullName>
    </recommendedName>
    <alternativeName>
        <fullName evidence="5">2-polyprenyl-6-hydroxyphenol methylase</fullName>
        <ecNumber evidence="5">2.1.1.222</ecNumber>
    </alternativeName>
    <alternativeName>
        <fullName evidence="5">3-demethylubiquinone 3-O-methyltransferase</fullName>
        <ecNumber evidence="5">2.1.1.64</ecNumber>
    </alternativeName>
</protein>
<comment type="pathway">
    <text evidence="5">Cofactor biosynthesis; ubiquinone biosynthesis.</text>
</comment>
<feature type="binding site" evidence="5">
    <location>
        <position position="39"/>
    </location>
    <ligand>
        <name>S-adenosyl-L-methionine</name>
        <dbReference type="ChEBI" id="CHEBI:59789"/>
    </ligand>
</feature>
<evidence type="ECO:0000256" key="1">
    <source>
        <dbReference type="ARBA" id="ARBA00022603"/>
    </source>
</evidence>
<keyword evidence="7" id="KW-1185">Reference proteome</keyword>
<sequence>MQAAANVSPEEIARFGKLAARWWDPDGESRPLHDLNPVRAAYVAARVDLRHARVADVGCGGGLLSESLARAGAQVTGIDLGEKVIEIARLHLHESRLETPGLAVDYRVQSSAELAAAEPASFDAVCCMELIEHVPDPAALVNDLARMVKPGGVVVMSTLNRTPAAFGAAILGAEYIMRMLPRGTHHYAQFLKPSELGRLMRHAGLEPEDVSGLGYNPLNRKAWLSRITSVNYLISARSTEAPSGRKPA</sequence>
<dbReference type="InterPro" id="IPR029063">
    <property type="entry name" value="SAM-dependent_MTases_sf"/>
</dbReference>
<dbReference type="GO" id="GO:0061542">
    <property type="term" value="F:3-demethylubiquinol 3-O-methyltransferase activity"/>
    <property type="evidence" value="ECO:0007669"/>
    <property type="project" value="UniProtKB-UniRule"/>
</dbReference>
<keyword evidence="3 5" id="KW-0831">Ubiquinone biosynthesis</keyword>
<dbReference type="NCBIfam" id="TIGR01983">
    <property type="entry name" value="UbiG"/>
    <property type="match status" value="1"/>
</dbReference>
<keyword evidence="1 5" id="KW-0489">Methyltransferase</keyword>
<keyword evidence="2 5" id="KW-0808">Transferase</keyword>